<proteinExistence type="predicted"/>
<evidence type="ECO:0000313" key="2">
    <source>
        <dbReference type="EMBL" id="CAF1533038.1"/>
    </source>
</evidence>
<dbReference type="Proteomes" id="UP000663852">
    <property type="component" value="Unassembled WGS sequence"/>
</dbReference>
<organism evidence="2 3">
    <name type="scientific">Adineta ricciae</name>
    <name type="common">Rotifer</name>
    <dbReference type="NCBI Taxonomy" id="249248"/>
    <lineage>
        <taxon>Eukaryota</taxon>
        <taxon>Metazoa</taxon>
        <taxon>Spiralia</taxon>
        <taxon>Gnathifera</taxon>
        <taxon>Rotifera</taxon>
        <taxon>Eurotatoria</taxon>
        <taxon>Bdelloidea</taxon>
        <taxon>Adinetida</taxon>
        <taxon>Adinetidae</taxon>
        <taxon>Adineta</taxon>
    </lineage>
</organism>
<sequence>MRVLTGSRLHMVLTQKEKRNQTRWMFKPYPNATTTGEPTQDEPSSKDYEQADQLFLLFNQLLTSAEILADHIVTLDFDEYDDCSADYQEEDDNAVALNVDDIKYSCDTMCAIVEFSKTHTFPTLTTASNKAIC</sequence>
<evidence type="ECO:0000313" key="3">
    <source>
        <dbReference type="Proteomes" id="UP000663852"/>
    </source>
</evidence>
<name>A0A815VHN2_ADIRI</name>
<accession>A0A815VHN2</accession>
<feature type="compositionally biased region" description="Polar residues" evidence="1">
    <location>
        <begin position="31"/>
        <end position="42"/>
    </location>
</feature>
<reference evidence="2" key="1">
    <citation type="submission" date="2021-02" db="EMBL/GenBank/DDBJ databases">
        <authorList>
            <person name="Nowell W R."/>
        </authorList>
    </citation>
    <scope>NUCLEOTIDE SEQUENCE</scope>
</reference>
<protein>
    <submittedName>
        <fullName evidence="2">Uncharacterized protein</fullName>
    </submittedName>
</protein>
<dbReference type="AlphaFoldDB" id="A0A815VHN2"/>
<dbReference type="EMBL" id="CAJNOJ010000911">
    <property type="protein sequence ID" value="CAF1533038.1"/>
    <property type="molecule type" value="Genomic_DNA"/>
</dbReference>
<comment type="caution">
    <text evidence="2">The sequence shown here is derived from an EMBL/GenBank/DDBJ whole genome shotgun (WGS) entry which is preliminary data.</text>
</comment>
<evidence type="ECO:0000256" key="1">
    <source>
        <dbReference type="SAM" id="MobiDB-lite"/>
    </source>
</evidence>
<feature type="region of interest" description="Disordered" evidence="1">
    <location>
        <begin position="27"/>
        <end position="46"/>
    </location>
</feature>
<gene>
    <name evidence="2" type="ORF">EDS130_LOCUS44728</name>
</gene>